<reference evidence="2" key="1">
    <citation type="thesis" date="2021" institute="BYU ScholarsArchive" country="Provo, UT, USA">
        <title>Applications of and Algorithms for Genome Assembly and Genomic Analyses with an Emphasis on Marine Teleosts.</title>
        <authorList>
            <person name="Pickett B.D."/>
        </authorList>
    </citation>
    <scope>NUCLEOTIDE SEQUENCE</scope>
    <source>
        <strain evidence="2">HI-2016</strain>
    </source>
</reference>
<evidence type="ECO:0000256" key="1">
    <source>
        <dbReference type="SAM" id="MobiDB-lite"/>
    </source>
</evidence>
<evidence type="ECO:0000313" key="2">
    <source>
        <dbReference type="EMBL" id="KAG9339552.1"/>
    </source>
</evidence>
<accession>A0A8T2NPL6</accession>
<proteinExistence type="predicted"/>
<comment type="caution">
    <text evidence="2">The sequence shown here is derived from an EMBL/GenBank/DDBJ whole genome shotgun (WGS) entry which is preliminary data.</text>
</comment>
<feature type="compositionally biased region" description="Low complexity" evidence="1">
    <location>
        <begin position="9"/>
        <end position="23"/>
    </location>
</feature>
<organism evidence="2 3">
    <name type="scientific">Albula glossodonta</name>
    <name type="common">roundjaw bonefish</name>
    <dbReference type="NCBI Taxonomy" id="121402"/>
    <lineage>
        <taxon>Eukaryota</taxon>
        <taxon>Metazoa</taxon>
        <taxon>Chordata</taxon>
        <taxon>Craniata</taxon>
        <taxon>Vertebrata</taxon>
        <taxon>Euteleostomi</taxon>
        <taxon>Actinopterygii</taxon>
        <taxon>Neopterygii</taxon>
        <taxon>Teleostei</taxon>
        <taxon>Albuliformes</taxon>
        <taxon>Albulidae</taxon>
        <taxon>Albula</taxon>
    </lineage>
</organism>
<name>A0A8T2NPL6_9TELE</name>
<feature type="compositionally biased region" description="Basic and acidic residues" evidence="1">
    <location>
        <begin position="60"/>
        <end position="74"/>
    </location>
</feature>
<dbReference type="EMBL" id="JAFBMS010000052">
    <property type="protein sequence ID" value="KAG9339552.1"/>
    <property type="molecule type" value="Genomic_DNA"/>
</dbReference>
<gene>
    <name evidence="2" type="ORF">JZ751_023443</name>
</gene>
<feature type="region of interest" description="Disordered" evidence="1">
    <location>
        <begin position="54"/>
        <end position="94"/>
    </location>
</feature>
<feature type="region of interest" description="Disordered" evidence="1">
    <location>
        <begin position="1"/>
        <end position="35"/>
    </location>
</feature>
<sequence length="94" mass="10007">MALVTLQRSPTPSAASTASTTTTNAGEDFGSDDERRLNQRKLIQTLAREAASCPSVLRTMGEESGKRSPLDPPEKGVWTAWEGEQEGEGEAGPC</sequence>
<dbReference type="OrthoDB" id="8962572at2759"/>
<dbReference type="AlphaFoldDB" id="A0A8T2NPL6"/>
<protein>
    <submittedName>
        <fullName evidence="2">Uncharacterized protein</fullName>
    </submittedName>
</protein>
<evidence type="ECO:0000313" key="3">
    <source>
        <dbReference type="Proteomes" id="UP000824540"/>
    </source>
</evidence>
<keyword evidence="3" id="KW-1185">Reference proteome</keyword>
<feature type="compositionally biased region" description="Acidic residues" evidence="1">
    <location>
        <begin position="83"/>
        <end position="94"/>
    </location>
</feature>
<dbReference type="Proteomes" id="UP000824540">
    <property type="component" value="Unassembled WGS sequence"/>
</dbReference>